<feature type="signal peptide" evidence="1">
    <location>
        <begin position="1"/>
        <end position="21"/>
    </location>
</feature>
<dbReference type="EMBL" id="MCFL01000013">
    <property type="protein sequence ID" value="ORZ37361.1"/>
    <property type="molecule type" value="Genomic_DNA"/>
</dbReference>
<evidence type="ECO:0000313" key="3">
    <source>
        <dbReference type="Proteomes" id="UP000193411"/>
    </source>
</evidence>
<comment type="caution">
    <text evidence="2">The sequence shown here is derived from an EMBL/GenBank/DDBJ whole genome shotgun (WGS) entry which is preliminary data.</text>
</comment>
<evidence type="ECO:0000256" key="1">
    <source>
        <dbReference type="SAM" id="SignalP"/>
    </source>
</evidence>
<feature type="chain" id="PRO_5012146843" evidence="1">
    <location>
        <begin position="22"/>
        <end position="75"/>
    </location>
</feature>
<name>A0A1Y2HUA8_9FUNG</name>
<protein>
    <submittedName>
        <fullName evidence="2">Uncharacterized protein</fullName>
    </submittedName>
</protein>
<evidence type="ECO:0000313" key="2">
    <source>
        <dbReference type="EMBL" id="ORZ37361.1"/>
    </source>
</evidence>
<accession>A0A1Y2HUA8</accession>
<dbReference type="Proteomes" id="UP000193411">
    <property type="component" value="Unassembled WGS sequence"/>
</dbReference>
<keyword evidence="1" id="KW-0732">Signal</keyword>
<organism evidence="2 3">
    <name type="scientific">Catenaria anguillulae PL171</name>
    <dbReference type="NCBI Taxonomy" id="765915"/>
    <lineage>
        <taxon>Eukaryota</taxon>
        <taxon>Fungi</taxon>
        <taxon>Fungi incertae sedis</taxon>
        <taxon>Blastocladiomycota</taxon>
        <taxon>Blastocladiomycetes</taxon>
        <taxon>Blastocladiales</taxon>
        <taxon>Catenariaceae</taxon>
        <taxon>Catenaria</taxon>
    </lineage>
</organism>
<keyword evidence="3" id="KW-1185">Reference proteome</keyword>
<dbReference type="AlphaFoldDB" id="A0A1Y2HUA8"/>
<gene>
    <name evidence="2" type="ORF">BCR44DRAFT_44957</name>
</gene>
<proteinExistence type="predicted"/>
<reference evidence="2 3" key="1">
    <citation type="submission" date="2016-07" db="EMBL/GenBank/DDBJ databases">
        <title>Pervasive Adenine N6-methylation of Active Genes in Fungi.</title>
        <authorList>
            <consortium name="DOE Joint Genome Institute"/>
            <person name="Mondo S.J."/>
            <person name="Dannebaum R.O."/>
            <person name="Kuo R.C."/>
            <person name="Labutti K."/>
            <person name="Haridas S."/>
            <person name="Kuo A."/>
            <person name="Salamov A."/>
            <person name="Ahrendt S.R."/>
            <person name="Lipzen A."/>
            <person name="Sullivan W."/>
            <person name="Andreopoulos W.B."/>
            <person name="Clum A."/>
            <person name="Lindquist E."/>
            <person name="Daum C."/>
            <person name="Ramamoorthy G.K."/>
            <person name="Gryganskyi A."/>
            <person name="Culley D."/>
            <person name="Magnuson J.K."/>
            <person name="James T.Y."/>
            <person name="O'Malley M.A."/>
            <person name="Stajich J.E."/>
            <person name="Spatafora J.W."/>
            <person name="Visel A."/>
            <person name="Grigoriev I.V."/>
        </authorList>
    </citation>
    <scope>NUCLEOTIDE SEQUENCE [LARGE SCALE GENOMIC DNA]</scope>
    <source>
        <strain evidence="2 3">PL171</strain>
    </source>
</reference>
<sequence>MRVSTLLVAVIALFAATTAHAAPVDVDEQALSPRELEKRGFCPERRACRSMCHGDFDCQEWCDSIHCDCPGKKCN</sequence>